<protein>
    <recommendedName>
        <fullName evidence="3">ATP-grasp domain-containing protein</fullName>
    </recommendedName>
</protein>
<sequence>MWTPHRHPLLTQSLALIFLSLVLFPLNAYILVSSYVLQLLAPFARVHRRKIQTPRRVLVSGVNSAVGLAHARNLYLQGHYVVGADYEEYGLWGSGRFSRSIQRFYPLPGPSEELGAANYIYGLVEVIKDEKINTYISCASATSPAEDALAKSVIEKVTGCRCISFDPETAAQLSSKTAFLDLAKSTGLDVPKIHSVTSRDQIHKFLGPTKRKERCFTLTKDNPGKTRVEVYKKPVLPRRSLSQTYQFISQISVSNDEPYVLEEYDAGEEYCSYVLVVNGAIEALVACSVSQAGHVKGLDIESLLWQAIGQSTERIIKSLSPTLSGPLTIHFRVKTLVTTTGIEKKLIPQICMPKIGLPSLLLDPSVRVYGWRSTIYSQQGYRNVYWVATDLLYLVLFPLWDALRWRKTIGHVRRSWKEFLTHVVFWKEAIFILWDPLPYFWHYSIFWPLRLGLALMYGEKWNVLDVTSNELRYDV</sequence>
<keyword evidence="2" id="KW-1185">Reference proteome</keyword>
<dbReference type="AlphaFoldDB" id="A0A8H3F0M7"/>
<gene>
    <name evidence="1" type="ORF">GOMPHAMPRED_007602</name>
</gene>
<reference evidence="1" key="1">
    <citation type="submission" date="2021-03" db="EMBL/GenBank/DDBJ databases">
        <authorList>
            <person name="Tagirdzhanova G."/>
        </authorList>
    </citation>
    <scope>NUCLEOTIDE SEQUENCE</scope>
</reference>
<evidence type="ECO:0000313" key="2">
    <source>
        <dbReference type="Proteomes" id="UP000664169"/>
    </source>
</evidence>
<proteinExistence type="predicted"/>
<name>A0A8H3F0M7_9LECA</name>
<dbReference type="EMBL" id="CAJPDQ010000007">
    <property type="protein sequence ID" value="CAF9912231.1"/>
    <property type="molecule type" value="Genomic_DNA"/>
</dbReference>
<accession>A0A8H3F0M7</accession>
<dbReference type="Proteomes" id="UP000664169">
    <property type="component" value="Unassembled WGS sequence"/>
</dbReference>
<evidence type="ECO:0000313" key="1">
    <source>
        <dbReference type="EMBL" id="CAF9912231.1"/>
    </source>
</evidence>
<dbReference type="Gene3D" id="3.40.50.20">
    <property type="match status" value="1"/>
</dbReference>
<evidence type="ECO:0008006" key="3">
    <source>
        <dbReference type="Google" id="ProtNLM"/>
    </source>
</evidence>
<comment type="caution">
    <text evidence="1">The sequence shown here is derived from an EMBL/GenBank/DDBJ whole genome shotgun (WGS) entry which is preliminary data.</text>
</comment>
<dbReference type="OrthoDB" id="186626at2759"/>
<organism evidence="1 2">
    <name type="scientific">Gomphillus americanus</name>
    <dbReference type="NCBI Taxonomy" id="1940652"/>
    <lineage>
        <taxon>Eukaryota</taxon>
        <taxon>Fungi</taxon>
        <taxon>Dikarya</taxon>
        <taxon>Ascomycota</taxon>
        <taxon>Pezizomycotina</taxon>
        <taxon>Lecanoromycetes</taxon>
        <taxon>OSLEUM clade</taxon>
        <taxon>Ostropomycetidae</taxon>
        <taxon>Ostropales</taxon>
        <taxon>Graphidaceae</taxon>
        <taxon>Gomphilloideae</taxon>
        <taxon>Gomphillus</taxon>
    </lineage>
</organism>